<feature type="transmembrane region" description="Helical" evidence="7">
    <location>
        <begin position="289"/>
        <end position="308"/>
    </location>
</feature>
<proteinExistence type="predicted"/>
<dbReference type="SUPFAM" id="SSF103473">
    <property type="entry name" value="MFS general substrate transporter"/>
    <property type="match status" value="1"/>
</dbReference>
<name>A0A0K9XBQ2_9ACTN</name>
<feature type="domain" description="Major facilitator superfamily (MFS) profile" evidence="8">
    <location>
        <begin position="1"/>
        <end position="407"/>
    </location>
</feature>
<dbReference type="GO" id="GO:0022857">
    <property type="term" value="F:transmembrane transporter activity"/>
    <property type="evidence" value="ECO:0007669"/>
    <property type="project" value="InterPro"/>
</dbReference>
<dbReference type="InterPro" id="IPR011701">
    <property type="entry name" value="MFS"/>
</dbReference>
<feature type="transmembrane region" description="Helical" evidence="7">
    <location>
        <begin position="68"/>
        <end position="87"/>
    </location>
</feature>
<dbReference type="Proteomes" id="UP000037288">
    <property type="component" value="Unassembled WGS sequence"/>
</dbReference>
<dbReference type="AlphaFoldDB" id="A0A0K9XBQ2"/>
<dbReference type="InterPro" id="IPR020846">
    <property type="entry name" value="MFS_dom"/>
</dbReference>
<evidence type="ECO:0000256" key="4">
    <source>
        <dbReference type="ARBA" id="ARBA00022692"/>
    </source>
</evidence>
<gene>
    <name evidence="9" type="ORF">AC230_20655</name>
</gene>
<evidence type="ECO:0000313" key="10">
    <source>
        <dbReference type="Proteomes" id="UP000037288"/>
    </source>
</evidence>
<evidence type="ECO:0000256" key="5">
    <source>
        <dbReference type="ARBA" id="ARBA00022989"/>
    </source>
</evidence>
<evidence type="ECO:0000256" key="2">
    <source>
        <dbReference type="ARBA" id="ARBA00022448"/>
    </source>
</evidence>
<dbReference type="EMBL" id="LFXA01000013">
    <property type="protein sequence ID" value="KNB50840.1"/>
    <property type="molecule type" value="Genomic_DNA"/>
</dbReference>
<feature type="transmembrane region" description="Helical" evidence="7">
    <location>
        <begin position="6"/>
        <end position="22"/>
    </location>
</feature>
<dbReference type="GO" id="GO:0005886">
    <property type="term" value="C:plasma membrane"/>
    <property type="evidence" value="ECO:0007669"/>
    <property type="project" value="UniProtKB-SubCell"/>
</dbReference>
<feature type="transmembrane region" description="Helical" evidence="7">
    <location>
        <begin position="256"/>
        <end position="277"/>
    </location>
</feature>
<dbReference type="Pfam" id="PF07690">
    <property type="entry name" value="MFS_1"/>
    <property type="match status" value="1"/>
</dbReference>
<keyword evidence="3" id="KW-1003">Cell membrane</keyword>
<dbReference type="OrthoDB" id="4146923at2"/>
<evidence type="ECO:0000256" key="1">
    <source>
        <dbReference type="ARBA" id="ARBA00004651"/>
    </source>
</evidence>
<sequence length="415" mass="43212">MIGTTLVWYDFFLYVGASVVVFKHQFFPYLAPLSGVLTGIGLYGAGLVARPLGGLLFGHVGDRFGRRVAVTTTLLLTGAATGLIGLLPSYRQIGIAAPLLLVALRMAQGLGLGGAWGSAVVISLESAPPGRRGWVTSWAQIGAPAGNLLAFGVTAAVTACMTPAEFLAWGWRLPFLVSAVLVAVGLWARVRIAETRPFRQLSMTGSRPRLPVLTLVTRHRSELMTAAALALGMDVALFTFSFGYVLNALNVTGLSVVPLLCFTVLAPLALITLIPVFGALSDRWGRRRVCLAGTAVTALWAATFPALFRTGSLPALAVVCLPALLAFAAALAPQTALIAELFPSRVRLSGAAIGHQLAGLLGGVLALFLAEQVTGWGRAPLAVPLCTAGALTLSGAVLLIAHRSPREAPARGEPA</sequence>
<dbReference type="PATRIC" id="fig|1678637.3.peg.4421"/>
<dbReference type="InterPro" id="IPR036259">
    <property type="entry name" value="MFS_trans_sf"/>
</dbReference>
<feature type="transmembrane region" description="Helical" evidence="7">
    <location>
        <begin position="314"/>
        <end position="339"/>
    </location>
</feature>
<protein>
    <recommendedName>
        <fullName evidence="8">Major facilitator superfamily (MFS) profile domain-containing protein</fullName>
    </recommendedName>
</protein>
<evidence type="ECO:0000256" key="6">
    <source>
        <dbReference type="ARBA" id="ARBA00023136"/>
    </source>
</evidence>
<feature type="transmembrane region" description="Helical" evidence="7">
    <location>
        <begin position="351"/>
        <end position="369"/>
    </location>
</feature>
<evidence type="ECO:0000256" key="3">
    <source>
        <dbReference type="ARBA" id="ARBA00022475"/>
    </source>
</evidence>
<keyword evidence="4 7" id="KW-0812">Transmembrane</keyword>
<feature type="transmembrane region" description="Helical" evidence="7">
    <location>
        <begin position="381"/>
        <end position="401"/>
    </location>
</feature>
<keyword evidence="10" id="KW-1185">Reference proteome</keyword>
<accession>A0A0K9XBQ2</accession>
<dbReference type="STRING" id="1678637.AC230_20655"/>
<reference evidence="10" key="1">
    <citation type="submission" date="2015-07" db="EMBL/GenBank/DDBJ databases">
        <title>Draft genome sequence of Streptomyces sp. CMAA 1322, a bacterium isolated from Caatinga biome, from dry forest semiarid of Brazil.</title>
        <authorList>
            <person name="Santos S.N."/>
            <person name="Gacesa R."/>
            <person name="Taketani R.G."/>
            <person name="Long P.F."/>
            <person name="Melo I.S."/>
        </authorList>
    </citation>
    <scope>NUCLEOTIDE SEQUENCE [LARGE SCALE GENOMIC DNA]</scope>
    <source>
        <strain evidence="10">CMAA 1322</strain>
    </source>
</reference>
<keyword evidence="2" id="KW-0813">Transport</keyword>
<dbReference type="RefSeq" id="WP_049717756.1">
    <property type="nucleotide sequence ID" value="NZ_LFXA01000013.1"/>
</dbReference>
<feature type="transmembrane region" description="Helical" evidence="7">
    <location>
        <begin position="223"/>
        <end position="244"/>
    </location>
</feature>
<organism evidence="9 10">
    <name type="scientific">Streptomyces caatingaensis</name>
    <dbReference type="NCBI Taxonomy" id="1678637"/>
    <lineage>
        <taxon>Bacteria</taxon>
        <taxon>Bacillati</taxon>
        <taxon>Actinomycetota</taxon>
        <taxon>Actinomycetes</taxon>
        <taxon>Kitasatosporales</taxon>
        <taxon>Streptomycetaceae</taxon>
        <taxon>Streptomyces</taxon>
    </lineage>
</organism>
<dbReference type="Gene3D" id="1.20.1250.20">
    <property type="entry name" value="MFS general substrate transporter like domains"/>
    <property type="match status" value="1"/>
</dbReference>
<comment type="subcellular location">
    <subcellularLocation>
        <location evidence="1">Cell membrane</location>
        <topology evidence="1">Multi-pass membrane protein</topology>
    </subcellularLocation>
</comment>
<dbReference type="PANTHER" id="PTHR43045:SF1">
    <property type="entry name" value="SHIKIMATE TRANSPORTER"/>
    <property type="match status" value="1"/>
</dbReference>
<dbReference type="Pfam" id="PF00083">
    <property type="entry name" value="Sugar_tr"/>
    <property type="match status" value="1"/>
</dbReference>
<keyword evidence="5 7" id="KW-1133">Transmembrane helix</keyword>
<dbReference type="InterPro" id="IPR005828">
    <property type="entry name" value="MFS_sugar_transport-like"/>
</dbReference>
<evidence type="ECO:0000313" key="9">
    <source>
        <dbReference type="EMBL" id="KNB50840.1"/>
    </source>
</evidence>
<keyword evidence="6 7" id="KW-0472">Membrane</keyword>
<comment type="caution">
    <text evidence="9">The sequence shown here is derived from an EMBL/GenBank/DDBJ whole genome shotgun (WGS) entry which is preliminary data.</text>
</comment>
<evidence type="ECO:0000259" key="8">
    <source>
        <dbReference type="PROSITE" id="PS50850"/>
    </source>
</evidence>
<feature type="transmembrane region" description="Helical" evidence="7">
    <location>
        <begin position="171"/>
        <end position="190"/>
    </location>
</feature>
<feature type="transmembrane region" description="Helical" evidence="7">
    <location>
        <begin position="99"/>
        <end position="124"/>
    </location>
</feature>
<evidence type="ECO:0000256" key="7">
    <source>
        <dbReference type="SAM" id="Phobius"/>
    </source>
</evidence>
<dbReference type="PANTHER" id="PTHR43045">
    <property type="entry name" value="SHIKIMATE TRANSPORTER"/>
    <property type="match status" value="1"/>
</dbReference>
<dbReference type="PROSITE" id="PS50850">
    <property type="entry name" value="MFS"/>
    <property type="match status" value="1"/>
</dbReference>